<dbReference type="OrthoDB" id="786951at2759"/>
<accession>A0A4P9Y5U8</accession>
<feature type="compositionally biased region" description="Acidic residues" evidence="1">
    <location>
        <begin position="9"/>
        <end position="20"/>
    </location>
</feature>
<evidence type="ECO:0000313" key="3">
    <source>
        <dbReference type="EMBL" id="RKP14122.1"/>
    </source>
</evidence>
<dbReference type="PROSITE" id="PS50174">
    <property type="entry name" value="G_PATCH"/>
    <property type="match status" value="1"/>
</dbReference>
<proteinExistence type="predicted"/>
<keyword evidence="4" id="KW-1185">Reference proteome</keyword>
<feature type="compositionally biased region" description="Basic and acidic residues" evidence="1">
    <location>
        <begin position="78"/>
        <end position="99"/>
    </location>
</feature>
<evidence type="ECO:0000259" key="2">
    <source>
        <dbReference type="PROSITE" id="PS50174"/>
    </source>
</evidence>
<feature type="domain" description="G-patch" evidence="2">
    <location>
        <begin position="97"/>
        <end position="143"/>
    </location>
</feature>
<dbReference type="AlphaFoldDB" id="A0A4P9Y5U8"/>
<dbReference type="Pfam" id="PF13821">
    <property type="entry name" value="DUF4187"/>
    <property type="match status" value="1"/>
</dbReference>
<dbReference type="PANTHER" id="PTHR21032:SF0">
    <property type="entry name" value="G PATCH DOMAIN-CONTAINING PROTEIN 11"/>
    <property type="match status" value="1"/>
</dbReference>
<name>A0A4P9Y5U8_9FUNG</name>
<feature type="region of interest" description="Disordered" evidence="1">
    <location>
        <begin position="140"/>
        <end position="177"/>
    </location>
</feature>
<dbReference type="GO" id="GO:0000776">
    <property type="term" value="C:kinetochore"/>
    <property type="evidence" value="ECO:0007669"/>
    <property type="project" value="TreeGrafter"/>
</dbReference>
<dbReference type="Pfam" id="PF01585">
    <property type="entry name" value="G-patch"/>
    <property type="match status" value="1"/>
</dbReference>
<reference evidence="4" key="1">
    <citation type="journal article" date="2018" name="Nat. Microbiol.">
        <title>Leveraging single-cell genomics to expand the fungal tree of life.</title>
        <authorList>
            <person name="Ahrendt S.R."/>
            <person name="Quandt C.A."/>
            <person name="Ciobanu D."/>
            <person name="Clum A."/>
            <person name="Salamov A."/>
            <person name="Andreopoulos B."/>
            <person name="Cheng J.F."/>
            <person name="Woyke T."/>
            <person name="Pelin A."/>
            <person name="Henrissat B."/>
            <person name="Reynolds N.K."/>
            <person name="Benny G.L."/>
            <person name="Smith M.E."/>
            <person name="James T.Y."/>
            <person name="Grigoriev I.V."/>
        </authorList>
    </citation>
    <scope>NUCLEOTIDE SEQUENCE [LARGE SCALE GENOMIC DNA]</scope>
</reference>
<organism evidence="3 4">
    <name type="scientific">Piptocephalis cylindrospora</name>
    <dbReference type="NCBI Taxonomy" id="1907219"/>
    <lineage>
        <taxon>Eukaryota</taxon>
        <taxon>Fungi</taxon>
        <taxon>Fungi incertae sedis</taxon>
        <taxon>Zoopagomycota</taxon>
        <taxon>Zoopagomycotina</taxon>
        <taxon>Zoopagomycetes</taxon>
        <taxon>Zoopagales</taxon>
        <taxon>Piptocephalidaceae</taxon>
        <taxon>Piptocephalis</taxon>
    </lineage>
</organism>
<dbReference type="InterPro" id="IPR039249">
    <property type="entry name" value="GPATCH11"/>
</dbReference>
<sequence length="302" mass="35284">MPLRHTDDDWFDDPEEEAIEPEPPKSEGEQSEEEDYLNMDLTALEQATRTANSKETRTYSERRRQKVEAQRQRGYIKPLREREAEKRREGLAKPVDKSNRGLSLLKRMGYREGSALGKESKGLSEPLSIVIRSRRTGLGMDLQDERDFSVPSEGSQGNKRRLEEGEEETEEDFRQRQMSQYVARRVVGDTRRARETAEQLDRDKVALDGRENELAYLLKMGVESMYWPWIPEETTMDGAGEGQIREETPPSFELLPKEEQLEETTRYLRKHYYYCLWCGYAYDTIEELDECCPGNSYDDHAE</sequence>
<dbReference type="PANTHER" id="PTHR21032">
    <property type="entry name" value="G PATCH DOMAIN-CONTAINING PROTEIN 11"/>
    <property type="match status" value="1"/>
</dbReference>
<evidence type="ECO:0000313" key="4">
    <source>
        <dbReference type="Proteomes" id="UP000267251"/>
    </source>
</evidence>
<evidence type="ECO:0000256" key="1">
    <source>
        <dbReference type="SAM" id="MobiDB-lite"/>
    </source>
</evidence>
<protein>
    <recommendedName>
        <fullName evidence="2">G-patch domain-containing protein</fullName>
    </recommendedName>
</protein>
<gene>
    <name evidence="3" type="ORF">BJ684DRAFT_15541</name>
</gene>
<dbReference type="InterPro" id="IPR000467">
    <property type="entry name" value="G_patch_dom"/>
</dbReference>
<dbReference type="SMART" id="SM01173">
    <property type="entry name" value="DUF4187"/>
    <property type="match status" value="1"/>
</dbReference>
<feature type="compositionally biased region" description="Basic and acidic residues" evidence="1">
    <location>
        <begin position="52"/>
        <end position="71"/>
    </location>
</feature>
<feature type="region of interest" description="Disordered" evidence="1">
    <location>
        <begin position="1"/>
        <end position="104"/>
    </location>
</feature>
<dbReference type="InterPro" id="IPR025239">
    <property type="entry name" value="DUF4187"/>
</dbReference>
<dbReference type="EMBL" id="KZ987882">
    <property type="protein sequence ID" value="RKP14122.1"/>
    <property type="molecule type" value="Genomic_DNA"/>
</dbReference>
<dbReference type="GO" id="GO:0003676">
    <property type="term" value="F:nucleic acid binding"/>
    <property type="evidence" value="ECO:0007669"/>
    <property type="project" value="InterPro"/>
</dbReference>
<dbReference type="SMART" id="SM00443">
    <property type="entry name" value="G_patch"/>
    <property type="match status" value="1"/>
</dbReference>
<dbReference type="Proteomes" id="UP000267251">
    <property type="component" value="Unassembled WGS sequence"/>
</dbReference>